<name>A0A8C6T0E1_9GOBI</name>
<accession>A0A8C6T0E1</accession>
<evidence type="ECO:0000313" key="2">
    <source>
        <dbReference type="Ensembl" id="ENSNMLP00000013735.1"/>
    </source>
</evidence>
<keyword evidence="3" id="KW-1185">Reference proteome</keyword>
<organism evidence="2 3">
    <name type="scientific">Neogobius melanostomus</name>
    <name type="common">round goby</name>
    <dbReference type="NCBI Taxonomy" id="47308"/>
    <lineage>
        <taxon>Eukaryota</taxon>
        <taxon>Metazoa</taxon>
        <taxon>Chordata</taxon>
        <taxon>Craniata</taxon>
        <taxon>Vertebrata</taxon>
        <taxon>Euteleostomi</taxon>
        <taxon>Actinopterygii</taxon>
        <taxon>Neopterygii</taxon>
        <taxon>Teleostei</taxon>
        <taxon>Neoteleostei</taxon>
        <taxon>Acanthomorphata</taxon>
        <taxon>Gobiaria</taxon>
        <taxon>Gobiiformes</taxon>
        <taxon>Gobioidei</taxon>
        <taxon>Gobiidae</taxon>
        <taxon>Benthophilinae</taxon>
        <taxon>Neogobiini</taxon>
        <taxon>Neogobius</taxon>
    </lineage>
</organism>
<sequence>MADDFDIEAMLEAPYRNRKVLPRSVPLCAHFLDVTLWSLLFLVLNTVWVIYMKQRGNWIHLALSEQ</sequence>
<feature type="transmembrane region" description="Helical" evidence="1">
    <location>
        <begin position="34"/>
        <end position="51"/>
    </location>
</feature>
<reference evidence="2" key="1">
    <citation type="submission" date="2025-08" db="UniProtKB">
        <authorList>
            <consortium name="Ensembl"/>
        </authorList>
    </citation>
    <scope>IDENTIFICATION</scope>
</reference>
<evidence type="ECO:0000256" key="1">
    <source>
        <dbReference type="SAM" id="Phobius"/>
    </source>
</evidence>
<reference evidence="2" key="2">
    <citation type="submission" date="2025-09" db="UniProtKB">
        <authorList>
            <consortium name="Ensembl"/>
        </authorList>
    </citation>
    <scope>IDENTIFICATION</scope>
</reference>
<dbReference type="Proteomes" id="UP000694523">
    <property type="component" value="Unplaced"/>
</dbReference>
<keyword evidence="1" id="KW-0472">Membrane</keyword>
<dbReference type="AlphaFoldDB" id="A0A8C6T0E1"/>
<evidence type="ECO:0000313" key="3">
    <source>
        <dbReference type="Proteomes" id="UP000694523"/>
    </source>
</evidence>
<keyword evidence="1" id="KW-0812">Transmembrane</keyword>
<dbReference type="Ensembl" id="ENSNMLT00000015452.1">
    <property type="protein sequence ID" value="ENSNMLP00000013735.1"/>
    <property type="gene ID" value="ENSNMLG00000009191.1"/>
</dbReference>
<protein>
    <submittedName>
        <fullName evidence="2">Uncharacterized protein</fullName>
    </submittedName>
</protein>
<keyword evidence="1" id="KW-1133">Transmembrane helix</keyword>
<proteinExistence type="predicted"/>